<keyword evidence="3" id="KW-1162">Viral penetration into host cytoplasm</keyword>
<name>A0A0M3LQN6_9CAUD</name>
<evidence type="ECO:0000256" key="4">
    <source>
        <dbReference type="ARBA" id="ARBA00023219"/>
    </source>
</evidence>
<keyword evidence="4" id="KW-0231">Viral genome packaging</keyword>
<dbReference type="Pfam" id="PF04860">
    <property type="entry name" value="Phage_portal"/>
    <property type="match status" value="1"/>
</dbReference>
<accession>A0A0M3LQN6</accession>
<evidence type="ECO:0000313" key="5">
    <source>
        <dbReference type="EMBL" id="AJA72874.1"/>
    </source>
</evidence>
<evidence type="ECO:0000256" key="3">
    <source>
        <dbReference type="ARBA" id="ARBA00023009"/>
    </source>
</evidence>
<keyword evidence="3" id="KW-1171">Viral genome ejection through host cell envelope</keyword>
<keyword evidence="3" id="KW-1160">Virus entry into host cell</keyword>
<keyword evidence="2" id="KW-0118">Viral capsid assembly</keyword>
<comment type="similarity">
    <text evidence="1">Belongs to the phage portal family. PBSX subfamily.</text>
</comment>
<dbReference type="PIRSF" id="PIRSF018494">
    <property type="entry name" value="PBSX_VPQ"/>
    <property type="match status" value="1"/>
</dbReference>
<evidence type="ECO:0000256" key="2">
    <source>
        <dbReference type="ARBA" id="ARBA00022950"/>
    </source>
</evidence>
<evidence type="ECO:0000313" key="6">
    <source>
        <dbReference type="Proteomes" id="UP000228741"/>
    </source>
</evidence>
<dbReference type="Proteomes" id="UP000228741">
    <property type="component" value="Segment"/>
</dbReference>
<sequence length="346" mass="39707">MKKQLRKNLTQNDRLQPQAQTEIFSFGDPIPVLDRADILNYLECSAMYEKWYNPPMSFDGLAKSLRSSTHHESAIITKANILLSTCEVDSRYLSRRDLSSFVKDYLVFGNAYFEVVRNRLGQVQRIESPLAKYVRKGLEAGQFYYVPQRFDHQEHEFAKGSIYHLLEPDINQDIYGLPQYLSALQSAWLNESATLFRRKYFLNGAHAGFVFYMSDASQKQEDVENIRQQLKQSKGVGNFKNLFVHAPNGKKDGIQIIPIADVSAKDEFFNIKNVSRDDVLAAHRVPPQLMGIIPNNTGGFGNVADAAEVFFITEIEPLQERLKEFNQWLGQEVIKFKPSKLLQRTQ</sequence>
<evidence type="ECO:0000256" key="1">
    <source>
        <dbReference type="ARBA" id="ARBA00006799"/>
    </source>
</evidence>
<organism evidence="5 6">
    <name type="scientific">Mannheimia phage vB_MhM_535AP1</name>
    <dbReference type="NCBI Taxonomy" id="1572740"/>
    <lineage>
        <taxon>Viruses</taxon>
        <taxon>Duplodnaviria</taxon>
        <taxon>Heunggongvirae</taxon>
        <taxon>Uroviricota</taxon>
        <taxon>Caudoviricetes</taxon>
        <taxon>Peduoviridae</taxon>
        <taxon>Baylorvirus</taxon>
        <taxon>Baylorvirus PHL101</taxon>
    </lineage>
</organism>
<dbReference type="InterPro" id="IPR006430">
    <property type="entry name" value="Phage_portal_PBSX"/>
</dbReference>
<dbReference type="InterPro" id="IPR006944">
    <property type="entry name" value="Phage/GTA_portal"/>
</dbReference>
<protein>
    <submittedName>
        <fullName evidence="5">Capsid portal protein Q</fullName>
    </submittedName>
</protein>
<proteinExistence type="inferred from homology"/>
<keyword evidence="2" id="KW-1188">Viral release from host cell</keyword>
<reference evidence="5 6" key="1">
    <citation type="journal article" date="2015" name="BMC Microbiol.">
        <title>Comparative analysis of multiple inducible phages from Mannheimia haemolytica.</title>
        <authorList>
            <person name="Niu Y.D."/>
            <person name="Cook S.R."/>
            <person name="Wang J."/>
            <person name="Klima C.L."/>
            <person name="Hsu Y.H."/>
            <person name="Kropinski A.M."/>
            <person name="Turner D."/>
            <person name="McAllister T.A."/>
        </authorList>
    </citation>
    <scope>NUCLEOTIDE SEQUENCE [LARGE SCALE GENOMIC DNA]</scope>
</reference>
<dbReference type="EMBL" id="KP137432">
    <property type="protein sequence ID" value="AJA72874.1"/>
    <property type="molecule type" value="Genomic_DNA"/>
</dbReference>
<gene>
    <name evidence="5" type="ORF">535AP1_01</name>
</gene>
<dbReference type="NCBIfam" id="TIGR01540">
    <property type="entry name" value="portal_PBSX"/>
    <property type="match status" value="1"/>
</dbReference>
<dbReference type="InterPro" id="IPR030935">
    <property type="entry name" value="PBSX_Proteobac"/>
</dbReference>